<dbReference type="PROSITE" id="PS50853">
    <property type="entry name" value="FN3"/>
    <property type="match status" value="1"/>
</dbReference>
<feature type="transmembrane region" description="Helical" evidence="6">
    <location>
        <begin position="724"/>
        <end position="748"/>
    </location>
</feature>
<dbReference type="InterPro" id="IPR036116">
    <property type="entry name" value="FN3_sf"/>
</dbReference>
<proteinExistence type="predicted"/>
<keyword evidence="6" id="KW-1133">Transmembrane helix</keyword>
<dbReference type="Proteomes" id="UP000507470">
    <property type="component" value="Unassembled WGS sequence"/>
</dbReference>
<gene>
    <name evidence="9" type="ORF">MCOR_20986</name>
</gene>
<dbReference type="SUPFAM" id="SSF49265">
    <property type="entry name" value="Fibronectin type III"/>
    <property type="match status" value="1"/>
</dbReference>
<dbReference type="OrthoDB" id="6078854at2759"/>
<dbReference type="InterPro" id="IPR052598">
    <property type="entry name" value="IgSF_CEA-related"/>
</dbReference>
<feature type="domain" description="Ig-like" evidence="7">
    <location>
        <begin position="356"/>
        <end position="437"/>
    </location>
</feature>
<dbReference type="PANTHER" id="PTHR44337:SF20">
    <property type="entry name" value="CARCINOEMBRYONIC ANTIGEN-RELATED CELL ADHESION MOLECULE 5-RELATED"/>
    <property type="match status" value="1"/>
</dbReference>
<dbReference type="SUPFAM" id="SSF48726">
    <property type="entry name" value="Immunoglobulin"/>
    <property type="match status" value="5"/>
</dbReference>
<feature type="domain" description="Ig-like" evidence="7">
    <location>
        <begin position="450"/>
        <end position="522"/>
    </location>
</feature>
<keyword evidence="1" id="KW-0732">Signal</keyword>
<keyword evidence="6" id="KW-0472">Membrane</keyword>
<keyword evidence="10" id="KW-1185">Reference proteome</keyword>
<keyword evidence="3" id="KW-0325">Glycoprotein</keyword>
<dbReference type="InterPro" id="IPR007110">
    <property type="entry name" value="Ig-like_dom"/>
</dbReference>
<dbReference type="Pfam" id="PF13895">
    <property type="entry name" value="Ig_2"/>
    <property type="match status" value="1"/>
</dbReference>
<evidence type="ECO:0000256" key="2">
    <source>
        <dbReference type="ARBA" id="ARBA00023157"/>
    </source>
</evidence>
<sequence>MHQTDNRPLSSNVLPSRKVASDQAKNPEVPNRTTVVHFENNAARKKGIPYFKALTSSIFRMTCVTLSTLIACIITGHVFCIKLSVSPDYILGGTDLALNCSLEKKLTDHLVTFYKDATLLGFIRNCSENGLTSCSLTTKCHCDLNTSTFIWNYTPSSENVIDATFNCTMSNSQNDRVTVKKAELSGITISPAIPVFRATENATVDNFTCTALCWPECSFKWTGPNNFINNDDKLRLSNIQKSSSGKYQCQATNVVGTNYSNFMEIKVQHSPDKISLFPSMTYYTKEEGDSLNVTCSALCEPECHFQWTYPNNSKHNSSILQIKSLQRTHDGKYTCRAFNYFGHKTSDLTVTINFGPREILLSPSNSNYSKKEGDSLGSIMCTADCNPACRFEWTYPDGTKRNGSYLVLSFLQKNHDGIYKCKGFNDVGYKEKIVTVTVDYDPGNSIFFSPSSTSYTKMEGELLGNITCSADCKPSCMFEWTYPDGTKSPGSTLRLVRLNRTQDGVYKCKGYNLIGYSEKTITVAVNYSPESIRLSPNNTPFIVREYTTVRVICRADCRPTCSYQWTGQNIWSSTNKDLTLTSIRRTSTDTYTCIARNIINQSYRYAEVSVSIIVHTLPTKVTKLTVDCTGSTTVSIAWIPDLTVLPTQNYTLHYRTNSISGQTRGISNSTNQQNIYLIHIDKLTPLTNYMFKISSENYLGRAESNEVSCKTFASEAVDSQVNSAFIGGISLIILALLVFAVIITLMLLHRFGGTQSQSCIHKCFTKIFRSSKGKEGIYENTQPTSEYCNPGFDGSEGKIDSNVAAKDNCENTYEPLQRGKQYTTLPVPVIKPADLRKALNPQYINIDGMTKKTNPEEKIALRPLVKPKPKRNT</sequence>
<dbReference type="SMART" id="SM00408">
    <property type="entry name" value="IGc2"/>
    <property type="match status" value="5"/>
</dbReference>
<protein>
    <recommendedName>
        <fullName evidence="11">HMCN</fullName>
    </recommendedName>
</protein>
<dbReference type="Pfam" id="PF13927">
    <property type="entry name" value="Ig_3"/>
    <property type="match status" value="1"/>
</dbReference>
<evidence type="ECO:0000259" key="7">
    <source>
        <dbReference type="PROSITE" id="PS50835"/>
    </source>
</evidence>
<dbReference type="EMBL" id="CACVKT020003709">
    <property type="protein sequence ID" value="CAC5385440.1"/>
    <property type="molecule type" value="Genomic_DNA"/>
</dbReference>
<evidence type="ECO:0000256" key="1">
    <source>
        <dbReference type="ARBA" id="ARBA00022729"/>
    </source>
</evidence>
<feature type="region of interest" description="Disordered" evidence="5">
    <location>
        <begin position="1"/>
        <end position="32"/>
    </location>
</feature>
<dbReference type="Gene3D" id="2.60.40.10">
    <property type="entry name" value="Immunoglobulins"/>
    <property type="match status" value="6"/>
</dbReference>
<dbReference type="CDD" id="cd00063">
    <property type="entry name" value="FN3"/>
    <property type="match status" value="1"/>
</dbReference>
<feature type="domain" description="Ig-like" evidence="7">
    <location>
        <begin position="191"/>
        <end position="268"/>
    </location>
</feature>
<dbReference type="InterPro" id="IPR036179">
    <property type="entry name" value="Ig-like_dom_sf"/>
</dbReference>
<reference evidence="9 10" key="1">
    <citation type="submission" date="2020-06" db="EMBL/GenBank/DDBJ databases">
        <authorList>
            <person name="Li R."/>
            <person name="Bekaert M."/>
        </authorList>
    </citation>
    <scope>NUCLEOTIDE SEQUENCE [LARGE SCALE GENOMIC DNA]</scope>
    <source>
        <strain evidence="10">wild</strain>
    </source>
</reference>
<keyword evidence="6" id="KW-0812">Transmembrane</keyword>
<evidence type="ECO:0000256" key="3">
    <source>
        <dbReference type="ARBA" id="ARBA00023180"/>
    </source>
</evidence>
<organism evidence="9 10">
    <name type="scientific">Mytilus coruscus</name>
    <name type="common">Sea mussel</name>
    <dbReference type="NCBI Taxonomy" id="42192"/>
    <lineage>
        <taxon>Eukaryota</taxon>
        <taxon>Metazoa</taxon>
        <taxon>Spiralia</taxon>
        <taxon>Lophotrochozoa</taxon>
        <taxon>Mollusca</taxon>
        <taxon>Bivalvia</taxon>
        <taxon>Autobranchia</taxon>
        <taxon>Pteriomorphia</taxon>
        <taxon>Mytilida</taxon>
        <taxon>Mytiloidea</taxon>
        <taxon>Mytilidae</taxon>
        <taxon>Mytilinae</taxon>
        <taxon>Mytilus</taxon>
    </lineage>
</organism>
<dbReference type="InterPro" id="IPR003598">
    <property type="entry name" value="Ig_sub2"/>
</dbReference>
<evidence type="ECO:0000259" key="8">
    <source>
        <dbReference type="PROSITE" id="PS50853"/>
    </source>
</evidence>
<name>A0A6J8BQU2_MYTCO</name>
<keyword evidence="2" id="KW-1015">Disulfide bond</keyword>
<dbReference type="PROSITE" id="PS50835">
    <property type="entry name" value="IG_LIKE"/>
    <property type="match status" value="5"/>
</dbReference>
<dbReference type="AlphaFoldDB" id="A0A6J8BQU2"/>
<dbReference type="InterPro" id="IPR013783">
    <property type="entry name" value="Ig-like_fold"/>
</dbReference>
<evidence type="ECO:0000256" key="6">
    <source>
        <dbReference type="SAM" id="Phobius"/>
    </source>
</evidence>
<dbReference type="InterPro" id="IPR003961">
    <property type="entry name" value="FN3_dom"/>
</dbReference>
<dbReference type="SMART" id="SM00060">
    <property type="entry name" value="FN3"/>
    <property type="match status" value="1"/>
</dbReference>
<keyword evidence="4" id="KW-0393">Immunoglobulin domain</keyword>
<evidence type="ECO:0008006" key="11">
    <source>
        <dbReference type="Google" id="ProtNLM"/>
    </source>
</evidence>
<evidence type="ECO:0000313" key="9">
    <source>
        <dbReference type="EMBL" id="CAC5385440.1"/>
    </source>
</evidence>
<feature type="domain" description="Ig-like" evidence="7">
    <location>
        <begin position="278"/>
        <end position="351"/>
    </location>
</feature>
<evidence type="ECO:0000313" key="10">
    <source>
        <dbReference type="Proteomes" id="UP000507470"/>
    </source>
</evidence>
<dbReference type="InterPro" id="IPR003599">
    <property type="entry name" value="Ig_sub"/>
</dbReference>
<dbReference type="SMART" id="SM00409">
    <property type="entry name" value="IG"/>
    <property type="match status" value="5"/>
</dbReference>
<accession>A0A6J8BQU2</accession>
<dbReference type="PANTHER" id="PTHR44337">
    <property type="entry name" value="CARCINOEMBRYONIC ANTIGEN-RELATED CELL ADHESION MOLECULE 8"/>
    <property type="match status" value="1"/>
</dbReference>
<feature type="compositionally biased region" description="Polar residues" evidence="5">
    <location>
        <begin position="1"/>
        <end position="14"/>
    </location>
</feature>
<feature type="domain" description="Ig-like" evidence="7">
    <location>
        <begin position="529"/>
        <end position="611"/>
    </location>
</feature>
<evidence type="ECO:0000256" key="4">
    <source>
        <dbReference type="ARBA" id="ARBA00023319"/>
    </source>
</evidence>
<feature type="domain" description="Fibronectin type-III" evidence="8">
    <location>
        <begin position="620"/>
        <end position="716"/>
    </location>
</feature>
<evidence type="ECO:0000256" key="5">
    <source>
        <dbReference type="SAM" id="MobiDB-lite"/>
    </source>
</evidence>